<organism evidence="3 4">
    <name type="scientific">Actinokineospora guangxiensis</name>
    <dbReference type="NCBI Taxonomy" id="1490288"/>
    <lineage>
        <taxon>Bacteria</taxon>
        <taxon>Bacillati</taxon>
        <taxon>Actinomycetota</taxon>
        <taxon>Actinomycetes</taxon>
        <taxon>Pseudonocardiales</taxon>
        <taxon>Pseudonocardiaceae</taxon>
        <taxon>Actinokineospora</taxon>
    </lineage>
</organism>
<reference evidence="4" key="1">
    <citation type="journal article" date="2019" name="Int. J. Syst. Evol. Microbiol.">
        <title>The Global Catalogue of Microorganisms (GCM) 10K type strain sequencing project: providing services to taxonomists for standard genome sequencing and annotation.</title>
        <authorList>
            <consortium name="The Broad Institute Genomics Platform"/>
            <consortium name="The Broad Institute Genome Sequencing Center for Infectious Disease"/>
            <person name="Wu L."/>
            <person name="Ma J."/>
        </authorList>
    </citation>
    <scope>NUCLEOTIDE SEQUENCE [LARGE SCALE GENOMIC DNA]</scope>
    <source>
        <strain evidence="4">CCUG 59778</strain>
    </source>
</reference>
<keyword evidence="2" id="KW-0812">Transmembrane</keyword>
<evidence type="ECO:0000313" key="3">
    <source>
        <dbReference type="EMBL" id="MFC5287198.1"/>
    </source>
</evidence>
<feature type="transmembrane region" description="Helical" evidence="2">
    <location>
        <begin position="30"/>
        <end position="52"/>
    </location>
</feature>
<gene>
    <name evidence="3" type="ORF">ACFPM7_09075</name>
</gene>
<sequence length="153" mass="16488">MRRGSVQEGRRLGTLPEGRYGKRPSRRTPLTRAVIVAAALAVGIGIAFLAYLNLGSAPITAERAGYESLPENRMRFAFDVSRDEPGLPVVCVVRVREINGTETGRREVLVPAGGSPQRVETVITGSAEPVTADVFGCSYQVPDYLSTEERPTG</sequence>
<feature type="region of interest" description="Disordered" evidence="1">
    <location>
        <begin position="1"/>
        <end position="26"/>
    </location>
</feature>
<accession>A0ABW0EIF4</accession>
<proteinExistence type="predicted"/>
<keyword evidence="4" id="KW-1185">Reference proteome</keyword>
<protein>
    <submittedName>
        <fullName evidence="3">DUF4307 domain-containing protein</fullName>
    </submittedName>
</protein>
<evidence type="ECO:0000256" key="2">
    <source>
        <dbReference type="SAM" id="Phobius"/>
    </source>
</evidence>
<dbReference type="InterPro" id="IPR025443">
    <property type="entry name" value="DUF4307"/>
</dbReference>
<dbReference type="Proteomes" id="UP001596157">
    <property type="component" value="Unassembled WGS sequence"/>
</dbReference>
<comment type="caution">
    <text evidence="3">The sequence shown here is derived from an EMBL/GenBank/DDBJ whole genome shotgun (WGS) entry which is preliminary data.</text>
</comment>
<dbReference type="Pfam" id="PF14155">
    <property type="entry name" value="DUF4307"/>
    <property type="match status" value="1"/>
</dbReference>
<name>A0ABW0EIF4_9PSEU</name>
<evidence type="ECO:0000256" key="1">
    <source>
        <dbReference type="SAM" id="MobiDB-lite"/>
    </source>
</evidence>
<dbReference type="EMBL" id="JBHSKF010000003">
    <property type="protein sequence ID" value="MFC5287198.1"/>
    <property type="molecule type" value="Genomic_DNA"/>
</dbReference>
<keyword evidence="2" id="KW-0472">Membrane</keyword>
<keyword evidence="2" id="KW-1133">Transmembrane helix</keyword>
<dbReference type="RefSeq" id="WP_378245893.1">
    <property type="nucleotide sequence ID" value="NZ_JBHSKF010000003.1"/>
</dbReference>
<evidence type="ECO:0000313" key="4">
    <source>
        <dbReference type="Proteomes" id="UP001596157"/>
    </source>
</evidence>